<name>A0ABY2Z536_9GAMM</name>
<organism evidence="1 2">
    <name type="scientific">Pantoea anthophila</name>
    <dbReference type="NCBI Taxonomy" id="470931"/>
    <lineage>
        <taxon>Bacteria</taxon>
        <taxon>Pseudomonadati</taxon>
        <taxon>Pseudomonadota</taxon>
        <taxon>Gammaproteobacteria</taxon>
        <taxon>Enterobacterales</taxon>
        <taxon>Erwiniaceae</taxon>
        <taxon>Pantoea</taxon>
    </lineage>
</organism>
<comment type="caution">
    <text evidence="1">The sequence shown here is derived from an EMBL/GenBank/DDBJ whole genome shotgun (WGS) entry which is preliminary data.</text>
</comment>
<dbReference type="InterPro" id="IPR010862">
    <property type="entry name" value="DUF1493"/>
</dbReference>
<evidence type="ECO:0000313" key="1">
    <source>
        <dbReference type="EMBL" id="TPV24319.1"/>
    </source>
</evidence>
<accession>A0ABY2Z536</accession>
<reference evidence="1 2" key="1">
    <citation type="submission" date="2019-06" db="EMBL/GenBank/DDBJ databases">
        <title>Taxogenomics and systematics of the genus Pantoea.</title>
        <authorList>
            <person name="Tambong J.T."/>
        </authorList>
    </citation>
    <scope>NUCLEOTIDE SEQUENCE [LARGE SCALE GENOMIC DNA]</scope>
    <source>
        <strain evidence="1 2">LMG 2558</strain>
    </source>
</reference>
<dbReference type="Proteomes" id="UP000316142">
    <property type="component" value="Unassembled WGS sequence"/>
</dbReference>
<dbReference type="RefSeq" id="WP_140924290.1">
    <property type="nucleotide sequence ID" value="NZ_CP122311.1"/>
</dbReference>
<evidence type="ECO:0000313" key="2">
    <source>
        <dbReference type="Proteomes" id="UP000316142"/>
    </source>
</evidence>
<dbReference type="EMBL" id="VHIZ01000050">
    <property type="protein sequence ID" value="TPV24319.1"/>
    <property type="molecule type" value="Genomic_DNA"/>
</dbReference>
<protein>
    <submittedName>
        <fullName evidence="1">DUF1493 family protein</fullName>
    </submittedName>
</protein>
<sequence length="112" mass="12980">MNRLSIAIITLIEYHNQPTPLGWFRRVDRPGFYLQQLPLNEVEFALLMSDFFLTFNVSADHYDESRYFPAAQRRRFAFTPGFRAGAEPAYRPVTVAMLSEAASRGCWPEEDD</sequence>
<gene>
    <name evidence="1" type="ORF">FJW00_12380</name>
</gene>
<keyword evidence="2" id="KW-1185">Reference proteome</keyword>
<dbReference type="Pfam" id="PF07377">
    <property type="entry name" value="DUF1493"/>
    <property type="match status" value="1"/>
</dbReference>
<proteinExistence type="predicted"/>